<proteinExistence type="predicted"/>
<dbReference type="SUPFAM" id="SSF51726">
    <property type="entry name" value="UROD/MetE-like"/>
    <property type="match status" value="1"/>
</dbReference>
<accession>A0A6J6HX25</accession>
<evidence type="ECO:0000313" key="1">
    <source>
        <dbReference type="EMBL" id="CAB4617123.1"/>
    </source>
</evidence>
<reference evidence="1" key="1">
    <citation type="submission" date="2020-05" db="EMBL/GenBank/DDBJ databases">
        <authorList>
            <person name="Chiriac C."/>
            <person name="Salcher M."/>
            <person name="Ghai R."/>
            <person name="Kavagutti S V."/>
        </authorList>
    </citation>
    <scope>NUCLEOTIDE SEQUENCE</scope>
</reference>
<dbReference type="AlphaFoldDB" id="A0A6J6HX25"/>
<sequence>MNTELTHERPGATFGVGSLPHRSMSEALDFVWSSTDIPTIPSLPRRSPAEGMIAQALVGIEGVSVGQYGGISVDVAHLDVDQFITTDLHSDAYGAFKEFLDTFAQRNTRNVSSVKWQFVGPVTLGAALLRLGLEPDIAFPLALQAVRSHVVALEEEVTKVCGDITQIIVLDEPSLAEALEPGYPVGIEYIIDLISGALAAVEPRNISGLHCCARTDWGAILATGANIISVPVPNASSEEDMAEMLVAASRISDHLAHGGHIAWGAVRTDGPISVNPERSWKALMESMCALVQAGVSADDLRRHSYVTPACGLGTHADGVAERVFSLAQKLSAKVADESTVSRLTMS</sequence>
<gene>
    <name evidence="1" type="ORF">UFOPK1874_00784</name>
</gene>
<dbReference type="InterPro" id="IPR038071">
    <property type="entry name" value="UROD/MetE-like_sf"/>
</dbReference>
<name>A0A6J6HX25_9ZZZZ</name>
<protein>
    <submittedName>
        <fullName evidence="1">Unannotated protein</fullName>
    </submittedName>
</protein>
<dbReference type="Gene3D" id="3.20.20.210">
    <property type="match status" value="1"/>
</dbReference>
<dbReference type="EMBL" id="CAEZUX010000083">
    <property type="protein sequence ID" value="CAB4617123.1"/>
    <property type="molecule type" value="Genomic_DNA"/>
</dbReference>
<organism evidence="1">
    <name type="scientific">freshwater metagenome</name>
    <dbReference type="NCBI Taxonomy" id="449393"/>
    <lineage>
        <taxon>unclassified sequences</taxon>
        <taxon>metagenomes</taxon>
        <taxon>ecological metagenomes</taxon>
    </lineage>
</organism>